<reference evidence="1" key="1">
    <citation type="submission" date="2022-07" db="EMBL/GenBank/DDBJ databases">
        <title>Phylogenomic reconstructions and comparative analyses of Kickxellomycotina fungi.</title>
        <authorList>
            <person name="Reynolds N.K."/>
            <person name="Stajich J.E."/>
            <person name="Barry K."/>
            <person name="Grigoriev I.V."/>
            <person name="Crous P."/>
            <person name="Smith M.E."/>
        </authorList>
    </citation>
    <scope>NUCLEOTIDE SEQUENCE</scope>
    <source>
        <strain evidence="1">CBS 109366</strain>
    </source>
</reference>
<dbReference type="EMBL" id="JANBUJ010000366">
    <property type="protein sequence ID" value="KAJ2772479.1"/>
    <property type="molecule type" value="Genomic_DNA"/>
</dbReference>
<dbReference type="Proteomes" id="UP001140234">
    <property type="component" value="Unassembled WGS sequence"/>
</dbReference>
<keyword evidence="1" id="KW-0030">Aminoacyl-tRNA synthetase</keyword>
<evidence type="ECO:0000313" key="2">
    <source>
        <dbReference type="Proteomes" id="UP001140234"/>
    </source>
</evidence>
<dbReference type="EC" id="6.1.1.4" evidence="1"/>
<proteinExistence type="predicted"/>
<accession>A0ACC1K2R7</accession>
<protein>
    <submittedName>
        <fullName evidence="1">Cytosolic leucyl tRNA synthetase</fullName>
        <ecNumber evidence="1">6.1.1.4</ecNumber>
    </submittedName>
</protein>
<sequence>MDALTLAAGAAYRRTMYRDALKSGFYELSKAREWYVNVTADTGMHPAILRKFIARQAILLAPITPHWAEHVWRTVAGNSTSIMAARWPTDLPAEPDYALLAAGDYVRKITKSVRDAESALQRRSKKKGPAGAEVDPSQPKALDVFVAHDFPAWQEGVINVLKDNYDAQTGAFADKQVLAALGAQGMLKNKKVMPFAQEIKKRVALIGPQAFDRAVQFQETEILCEILPYLKRSLEYSVINIVDLAGAGDLGEAQARAAEPALPGEPSFLITNVQ</sequence>
<keyword evidence="1" id="KW-0436">Ligase</keyword>
<organism evidence="1 2">
    <name type="scientific">Coemansia nantahalensis</name>
    <dbReference type="NCBI Taxonomy" id="2789366"/>
    <lineage>
        <taxon>Eukaryota</taxon>
        <taxon>Fungi</taxon>
        <taxon>Fungi incertae sedis</taxon>
        <taxon>Zoopagomycota</taxon>
        <taxon>Kickxellomycotina</taxon>
        <taxon>Kickxellomycetes</taxon>
        <taxon>Kickxellales</taxon>
        <taxon>Kickxellaceae</taxon>
        <taxon>Coemansia</taxon>
    </lineage>
</organism>
<keyword evidence="2" id="KW-1185">Reference proteome</keyword>
<evidence type="ECO:0000313" key="1">
    <source>
        <dbReference type="EMBL" id="KAJ2772479.1"/>
    </source>
</evidence>
<name>A0ACC1K2R7_9FUNG</name>
<gene>
    <name evidence="1" type="primary">CDC60_1</name>
    <name evidence="1" type="ORF">IWQ57_001750</name>
</gene>
<comment type="caution">
    <text evidence="1">The sequence shown here is derived from an EMBL/GenBank/DDBJ whole genome shotgun (WGS) entry which is preliminary data.</text>
</comment>